<feature type="domain" description="Multidrug resistance protein MdtA-like barrel-sandwich hybrid" evidence="5">
    <location>
        <begin position="56"/>
        <end position="186"/>
    </location>
</feature>
<evidence type="ECO:0000256" key="2">
    <source>
        <dbReference type="ARBA" id="ARBA00009477"/>
    </source>
</evidence>
<dbReference type="PANTHER" id="PTHR30158">
    <property type="entry name" value="ACRA/E-RELATED COMPONENT OF DRUG EFFLUX TRANSPORTER"/>
    <property type="match status" value="1"/>
</dbReference>
<evidence type="ECO:0000313" key="9">
    <source>
        <dbReference type="Proteomes" id="UP000283387"/>
    </source>
</evidence>
<dbReference type="GO" id="GO:0005886">
    <property type="term" value="C:plasma membrane"/>
    <property type="evidence" value="ECO:0007669"/>
    <property type="project" value="UniProtKB-SubCell"/>
</dbReference>
<accession>A0A419W9J1</accession>
<reference evidence="8 9" key="1">
    <citation type="submission" date="2018-09" db="EMBL/GenBank/DDBJ databases">
        <title>Genomic Encyclopedia of Archaeal and Bacterial Type Strains, Phase II (KMG-II): from individual species to whole genera.</title>
        <authorList>
            <person name="Goeker M."/>
        </authorList>
    </citation>
    <scope>NUCLEOTIDE SEQUENCE [LARGE SCALE GENOMIC DNA]</scope>
    <source>
        <strain evidence="8 9">DSM 27148</strain>
    </source>
</reference>
<evidence type="ECO:0000313" key="8">
    <source>
        <dbReference type="EMBL" id="RKD92138.1"/>
    </source>
</evidence>
<feature type="chain" id="PRO_5019040207" evidence="3">
    <location>
        <begin position="26"/>
        <end position="380"/>
    </location>
</feature>
<dbReference type="Gene3D" id="2.40.420.20">
    <property type="match status" value="1"/>
</dbReference>
<dbReference type="Pfam" id="PF25917">
    <property type="entry name" value="BSH_RND"/>
    <property type="match status" value="1"/>
</dbReference>
<dbReference type="Pfam" id="PF25876">
    <property type="entry name" value="HH_MFP_RND"/>
    <property type="match status" value="1"/>
</dbReference>
<comment type="subcellular location">
    <subcellularLocation>
        <location evidence="1">Cell envelope</location>
    </subcellularLocation>
</comment>
<dbReference type="Gene3D" id="2.40.50.100">
    <property type="match status" value="1"/>
</dbReference>
<dbReference type="InterPro" id="IPR058625">
    <property type="entry name" value="MdtA-like_BSH"/>
</dbReference>
<evidence type="ECO:0000256" key="3">
    <source>
        <dbReference type="SAM" id="SignalP"/>
    </source>
</evidence>
<evidence type="ECO:0000259" key="7">
    <source>
        <dbReference type="Pfam" id="PF25967"/>
    </source>
</evidence>
<dbReference type="Gene3D" id="1.10.287.470">
    <property type="entry name" value="Helix hairpin bin"/>
    <property type="match status" value="1"/>
</dbReference>
<proteinExistence type="inferred from homology"/>
<dbReference type="EMBL" id="RAPN01000001">
    <property type="protein sequence ID" value="RKD92138.1"/>
    <property type="molecule type" value="Genomic_DNA"/>
</dbReference>
<feature type="domain" description="Multidrug resistance protein MdtA-like C-terminal permuted SH3" evidence="7">
    <location>
        <begin position="296"/>
        <end position="356"/>
    </location>
</feature>
<feature type="domain" description="Multidrug resistance protein MdtA-like beta-barrel" evidence="6">
    <location>
        <begin position="201"/>
        <end position="288"/>
    </location>
</feature>
<dbReference type="OrthoDB" id="9801814at2"/>
<name>A0A419W9J1_9BACT</name>
<dbReference type="InterPro" id="IPR058626">
    <property type="entry name" value="MdtA-like_b-barrel"/>
</dbReference>
<dbReference type="GO" id="GO:0046677">
    <property type="term" value="P:response to antibiotic"/>
    <property type="evidence" value="ECO:0007669"/>
    <property type="project" value="TreeGrafter"/>
</dbReference>
<sequence>MKKTLALLILTGLFSACSSPKPQQATPSYPVVEVKTENIPIVKEFVGQTYGLFDIAIRARVDGYLENLHFKEGGRVKKGQLLYTIDPAPFDAKVAEAMSKVAEAKTRVVQAKSDYQRYKPLSETNAVSQSDYDAAVANLGAAEAALEASNASLDYAKIQQSYTRIFAPISGIIGRSEARESDYVGMAPNPVVLNTISRIDTILVRFSLSELEYLEFIKYAKSKNAVANPQKRDADIELIFADGSVHPYPGKLDFVDRNIDPTTGTLMLQASFPNPESTVRPGQFAKLRGTVDIENDAILIPQKCVQEIQGQYNVFVVNNENKIEFREVTVAQTIEDMWVISSGLKAGEKIILEGLNSVRTGMTIQPDLTQFKSVRTTKAQ</sequence>
<evidence type="ECO:0000259" key="4">
    <source>
        <dbReference type="Pfam" id="PF25876"/>
    </source>
</evidence>
<dbReference type="InterPro" id="IPR006143">
    <property type="entry name" value="RND_pump_MFP"/>
</dbReference>
<comment type="caution">
    <text evidence="8">The sequence shown here is derived from an EMBL/GenBank/DDBJ whole genome shotgun (WGS) entry which is preliminary data.</text>
</comment>
<organism evidence="8 9">
    <name type="scientific">Mangrovibacterium diazotrophicum</name>
    <dbReference type="NCBI Taxonomy" id="1261403"/>
    <lineage>
        <taxon>Bacteria</taxon>
        <taxon>Pseudomonadati</taxon>
        <taxon>Bacteroidota</taxon>
        <taxon>Bacteroidia</taxon>
        <taxon>Marinilabiliales</taxon>
        <taxon>Prolixibacteraceae</taxon>
        <taxon>Mangrovibacterium</taxon>
    </lineage>
</organism>
<dbReference type="FunFam" id="2.40.420.20:FF:000001">
    <property type="entry name" value="Efflux RND transporter periplasmic adaptor subunit"/>
    <property type="match status" value="1"/>
</dbReference>
<dbReference type="Pfam" id="PF25944">
    <property type="entry name" value="Beta-barrel_RND"/>
    <property type="match status" value="1"/>
</dbReference>
<dbReference type="RefSeq" id="WP_120273381.1">
    <property type="nucleotide sequence ID" value="NZ_RAPN01000001.1"/>
</dbReference>
<dbReference type="PROSITE" id="PS51257">
    <property type="entry name" value="PROKAR_LIPOPROTEIN"/>
    <property type="match status" value="1"/>
</dbReference>
<keyword evidence="3" id="KW-0732">Signal</keyword>
<dbReference type="InterPro" id="IPR058624">
    <property type="entry name" value="MdtA-like_HH"/>
</dbReference>
<protein>
    <submittedName>
        <fullName evidence="8">Membrane fusion protein (Multidrug efflux system)</fullName>
    </submittedName>
</protein>
<comment type="similarity">
    <text evidence="2">Belongs to the membrane fusion protein (MFP) (TC 8.A.1) family.</text>
</comment>
<dbReference type="NCBIfam" id="TIGR01730">
    <property type="entry name" value="RND_mfp"/>
    <property type="match status" value="1"/>
</dbReference>
<dbReference type="Pfam" id="PF25967">
    <property type="entry name" value="RND-MFP_C"/>
    <property type="match status" value="1"/>
</dbReference>
<evidence type="ECO:0000256" key="1">
    <source>
        <dbReference type="ARBA" id="ARBA00004196"/>
    </source>
</evidence>
<evidence type="ECO:0000259" key="6">
    <source>
        <dbReference type="Pfam" id="PF25944"/>
    </source>
</evidence>
<dbReference type="GO" id="GO:0022857">
    <property type="term" value="F:transmembrane transporter activity"/>
    <property type="evidence" value="ECO:0007669"/>
    <property type="project" value="InterPro"/>
</dbReference>
<dbReference type="SUPFAM" id="SSF111369">
    <property type="entry name" value="HlyD-like secretion proteins"/>
    <property type="match status" value="1"/>
</dbReference>
<dbReference type="Gene3D" id="2.40.30.170">
    <property type="match status" value="1"/>
</dbReference>
<dbReference type="Proteomes" id="UP000283387">
    <property type="component" value="Unassembled WGS sequence"/>
</dbReference>
<gene>
    <name evidence="8" type="ORF">BC643_2508</name>
</gene>
<feature type="domain" description="Multidrug resistance protein MdtA-like alpha-helical hairpin" evidence="4">
    <location>
        <begin position="95"/>
        <end position="163"/>
    </location>
</feature>
<feature type="signal peptide" evidence="3">
    <location>
        <begin position="1"/>
        <end position="25"/>
    </location>
</feature>
<evidence type="ECO:0000259" key="5">
    <source>
        <dbReference type="Pfam" id="PF25917"/>
    </source>
</evidence>
<dbReference type="AlphaFoldDB" id="A0A419W9J1"/>
<keyword evidence="9" id="KW-1185">Reference proteome</keyword>
<dbReference type="InterPro" id="IPR058627">
    <property type="entry name" value="MdtA-like_C"/>
</dbReference>